<comment type="subcellular location">
    <subcellularLocation>
        <location evidence="5">Cytoplasm</location>
    </subcellularLocation>
</comment>
<dbReference type="InterPro" id="IPR003732">
    <property type="entry name" value="Daa-tRNA_deacyls_DTD"/>
</dbReference>
<comment type="catalytic activity">
    <reaction evidence="4">
        <text>a D-aminoacyl-tRNA + H2O = a tRNA + a D-alpha-amino acid + H(+)</text>
        <dbReference type="Rhea" id="RHEA:13953"/>
        <dbReference type="Rhea" id="RHEA-COMP:10123"/>
        <dbReference type="Rhea" id="RHEA-COMP:10124"/>
        <dbReference type="ChEBI" id="CHEBI:15377"/>
        <dbReference type="ChEBI" id="CHEBI:15378"/>
        <dbReference type="ChEBI" id="CHEBI:59871"/>
        <dbReference type="ChEBI" id="CHEBI:78442"/>
        <dbReference type="ChEBI" id="CHEBI:79333"/>
        <dbReference type="EC" id="3.1.1.96"/>
    </reaction>
</comment>
<dbReference type="FunFam" id="3.50.80.10:FF:000001">
    <property type="entry name" value="D-aminoacyl-tRNA deacylase"/>
    <property type="match status" value="1"/>
</dbReference>
<keyword evidence="5" id="KW-0820">tRNA-binding</keyword>
<dbReference type="EMBL" id="CAKKNE010000006">
    <property type="protein sequence ID" value="CAH0379556.1"/>
    <property type="molecule type" value="Genomic_DNA"/>
</dbReference>
<keyword evidence="5" id="KW-0694">RNA-binding</keyword>
<dbReference type="Gene3D" id="3.50.80.10">
    <property type="entry name" value="D-tyrosyl-tRNA(Tyr) deacylase"/>
    <property type="match status" value="1"/>
</dbReference>
<dbReference type="OrthoDB" id="275783at2759"/>
<dbReference type="GO" id="GO:0000049">
    <property type="term" value="F:tRNA binding"/>
    <property type="evidence" value="ECO:0007669"/>
    <property type="project" value="UniProtKB-KW"/>
</dbReference>
<dbReference type="Proteomes" id="UP000789595">
    <property type="component" value="Unassembled WGS sequence"/>
</dbReference>
<proteinExistence type="inferred from homology"/>
<dbReference type="GO" id="GO:0051500">
    <property type="term" value="F:D-tyrosyl-tRNA(Tyr) deacylase activity"/>
    <property type="evidence" value="ECO:0007669"/>
    <property type="project" value="TreeGrafter"/>
</dbReference>
<accession>A0A8J2T321</accession>
<evidence type="ECO:0000256" key="1">
    <source>
        <dbReference type="ARBA" id="ARBA00009673"/>
    </source>
</evidence>
<evidence type="ECO:0000256" key="3">
    <source>
        <dbReference type="ARBA" id="ARBA00047676"/>
    </source>
</evidence>
<keyword evidence="5" id="KW-0963">Cytoplasm</keyword>
<evidence type="ECO:0000256" key="4">
    <source>
        <dbReference type="ARBA" id="ARBA00048018"/>
    </source>
</evidence>
<dbReference type="Pfam" id="PF02580">
    <property type="entry name" value="Tyr_Deacylase"/>
    <property type="match status" value="1"/>
</dbReference>
<dbReference type="NCBIfam" id="TIGR00256">
    <property type="entry name" value="D-aminoacyl-tRNA deacylase"/>
    <property type="match status" value="1"/>
</dbReference>
<evidence type="ECO:0000313" key="6">
    <source>
        <dbReference type="EMBL" id="CAH0379556.1"/>
    </source>
</evidence>
<organism evidence="6 7">
    <name type="scientific">Pelagomonas calceolata</name>
    <dbReference type="NCBI Taxonomy" id="35677"/>
    <lineage>
        <taxon>Eukaryota</taxon>
        <taxon>Sar</taxon>
        <taxon>Stramenopiles</taxon>
        <taxon>Ochrophyta</taxon>
        <taxon>Pelagophyceae</taxon>
        <taxon>Pelagomonadales</taxon>
        <taxon>Pelagomonadaceae</taxon>
        <taxon>Pelagomonas</taxon>
    </lineage>
</organism>
<sequence length="209" mass="22819">MPTVHPQARLPIDAAEATHHCTLARPQVLLLLAATSARAMRLVLQRVKRASVTVDEEVVGEIGKGMLVLVGIHRDDVDADAAWCRERILKTNFWADENGRPWKHSVGSLGLDVLCVSQFTLYGELKRKKGRGNLDWRHAMGPEPAKAFYETFLSDLRGELPESSKLADGRFGAMMDVSLINDGPVTLSLDSRDGNGLAPVVPPSDDATV</sequence>
<protein>
    <recommendedName>
        <fullName evidence="2 5">D-aminoacyl-tRNA deacylase</fullName>
        <ecNumber evidence="2 5">3.1.1.96</ecNumber>
    </recommendedName>
</protein>
<dbReference type="EC" id="3.1.1.96" evidence="2 5"/>
<comment type="caution">
    <text evidence="6">The sequence shown here is derived from an EMBL/GenBank/DDBJ whole genome shotgun (WGS) entry which is preliminary data.</text>
</comment>
<dbReference type="PANTHER" id="PTHR10472:SF5">
    <property type="entry name" value="D-AMINOACYL-TRNA DEACYLASE 1"/>
    <property type="match status" value="1"/>
</dbReference>
<dbReference type="SUPFAM" id="SSF69500">
    <property type="entry name" value="DTD-like"/>
    <property type="match status" value="1"/>
</dbReference>
<dbReference type="PANTHER" id="PTHR10472">
    <property type="entry name" value="D-TYROSYL-TRNA TYR DEACYLASE"/>
    <property type="match status" value="1"/>
</dbReference>
<keyword evidence="7" id="KW-1185">Reference proteome</keyword>
<comment type="similarity">
    <text evidence="1 5">Belongs to the DTD family.</text>
</comment>
<dbReference type="InterPro" id="IPR023509">
    <property type="entry name" value="DTD-like_sf"/>
</dbReference>
<evidence type="ECO:0000313" key="7">
    <source>
        <dbReference type="Proteomes" id="UP000789595"/>
    </source>
</evidence>
<reference evidence="6" key="1">
    <citation type="submission" date="2021-11" db="EMBL/GenBank/DDBJ databases">
        <authorList>
            <consortium name="Genoscope - CEA"/>
            <person name="William W."/>
        </authorList>
    </citation>
    <scope>NUCLEOTIDE SEQUENCE</scope>
</reference>
<keyword evidence="5" id="KW-0378">Hydrolase</keyword>
<evidence type="ECO:0000256" key="2">
    <source>
        <dbReference type="ARBA" id="ARBA00013056"/>
    </source>
</evidence>
<name>A0A8J2T321_9STRA</name>
<dbReference type="GO" id="GO:0005737">
    <property type="term" value="C:cytoplasm"/>
    <property type="evidence" value="ECO:0007669"/>
    <property type="project" value="UniProtKB-SubCell"/>
</dbReference>
<comment type="catalytic activity">
    <reaction evidence="3">
        <text>glycyl-tRNA(Ala) + H2O = tRNA(Ala) + glycine + H(+)</text>
        <dbReference type="Rhea" id="RHEA:53744"/>
        <dbReference type="Rhea" id="RHEA-COMP:9657"/>
        <dbReference type="Rhea" id="RHEA-COMP:13640"/>
        <dbReference type="ChEBI" id="CHEBI:15377"/>
        <dbReference type="ChEBI" id="CHEBI:15378"/>
        <dbReference type="ChEBI" id="CHEBI:57305"/>
        <dbReference type="ChEBI" id="CHEBI:78442"/>
        <dbReference type="ChEBI" id="CHEBI:78522"/>
        <dbReference type="EC" id="3.1.1.96"/>
    </reaction>
</comment>
<evidence type="ECO:0000256" key="5">
    <source>
        <dbReference type="RuleBase" id="RU003470"/>
    </source>
</evidence>
<dbReference type="AlphaFoldDB" id="A0A8J2T321"/>
<gene>
    <name evidence="6" type="ORF">PECAL_6P11840</name>
</gene>